<accession>A0A9D2MA39</accession>
<evidence type="ECO:0000256" key="1">
    <source>
        <dbReference type="SAM" id="Phobius"/>
    </source>
</evidence>
<evidence type="ECO:0000259" key="2">
    <source>
        <dbReference type="Pfam" id="PF13349"/>
    </source>
</evidence>
<comment type="caution">
    <text evidence="3">The sequence shown here is derived from an EMBL/GenBank/DDBJ whole genome shotgun (WGS) entry which is preliminary data.</text>
</comment>
<dbReference type="InterPro" id="IPR025164">
    <property type="entry name" value="Toastrack_DUF4097"/>
</dbReference>
<evidence type="ECO:0000313" key="4">
    <source>
        <dbReference type="Proteomes" id="UP000824208"/>
    </source>
</evidence>
<dbReference type="Proteomes" id="UP000824208">
    <property type="component" value="Unassembled WGS sequence"/>
</dbReference>
<sequence>MTREVYLQRLRRALAGKVSGEELERTVRYYAACLDEAGPEGEEALMAEWGEPEELAERLRAAAGHRRPGRWARAGIAAGLGAVLVLSAVLGLRHLGGSGVRRVETASEDSVAGAFTLEDPFSAVDIEVDVGNVTLIQSGTDYACDLSWSGEDYTLEARVEDGTLVVQGNRSGGIHLTAEDISAWIEITVPEGTDLTGLEAYTGLGDVALTGGENGLSTGHLDVTADMGDVTLSGLRAEETVLTLDMGELSADRCALGRWTGSNAMGGMSFSGVTAEETALTLDMGELTAVDCAWGDTDVDSAGGNVTLTRLEAGTLDCMLDLGGLELTEVTAGPVDLEVAMGGVTAEDCTLSEGTVTCDGGDVDLAGALTGTWNAENSMGSVRVSTSAPRESWGWDLSSDLGGVWVDGRTQSTQDHAEGGPNFLTARTDLGEVELNFTNS</sequence>
<name>A0A9D2MA39_9FIRM</name>
<dbReference type="EMBL" id="DWYC01000028">
    <property type="protein sequence ID" value="HJB56404.1"/>
    <property type="molecule type" value="Genomic_DNA"/>
</dbReference>
<keyword evidence="1" id="KW-0812">Transmembrane</keyword>
<dbReference type="Pfam" id="PF13349">
    <property type="entry name" value="DUF4097"/>
    <property type="match status" value="1"/>
</dbReference>
<proteinExistence type="predicted"/>
<keyword evidence="1" id="KW-1133">Transmembrane helix</keyword>
<reference evidence="3" key="2">
    <citation type="submission" date="2021-04" db="EMBL/GenBank/DDBJ databases">
        <authorList>
            <person name="Gilroy R."/>
        </authorList>
    </citation>
    <scope>NUCLEOTIDE SEQUENCE</scope>
    <source>
        <strain evidence="3">CHK189-11263</strain>
    </source>
</reference>
<keyword evidence="1" id="KW-0472">Membrane</keyword>
<gene>
    <name evidence="3" type="ORF">H9714_02515</name>
</gene>
<dbReference type="Gene3D" id="2.160.20.120">
    <property type="match status" value="1"/>
</dbReference>
<feature type="domain" description="DUF4097" evidence="2">
    <location>
        <begin position="124"/>
        <end position="289"/>
    </location>
</feature>
<reference evidence="3" key="1">
    <citation type="journal article" date="2021" name="PeerJ">
        <title>Extensive microbial diversity within the chicken gut microbiome revealed by metagenomics and culture.</title>
        <authorList>
            <person name="Gilroy R."/>
            <person name="Ravi A."/>
            <person name="Getino M."/>
            <person name="Pursley I."/>
            <person name="Horton D.L."/>
            <person name="Alikhan N.F."/>
            <person name="Baker D."/>
            <person name="Gharbi K."/>
            <person name="Hall N."/>
            <person name="Watson M."/>
            <person name="Adriaenssens E.M."/>
            <person name="Foster-Nyarko E."/>
            <person name="Jarju S."/>
            <person name="Secka A."/>
            <person name="Antonio M."/>
            <person name="Oren A."/>
            <person name="Chaudhuri R.R."/>
            <person name="La Ragione R."/>
            <person name="Hildebrand F."/>
            <person name="Pallen M.J."/>
        </authorList>
    </citation>
    <scope>NUCLEOTIDE SEQUENCE</scope>
    <source>
        <strain evidence="3">CHK189-11263</strain>
    </source>
</reference>
<evidence type="ECO:0000313" key="3">
    <source>
        <dbReference type="EMBL" id="HJB56404.1"/>
    </source>
</evidence>
<dbReference type="AlphaFoldDB" id="A0A9D2MA39"/>
<organism evidence="3 4">
    <name type="scientific">Candidatus Flavonifractor intestinipullorum</name>
    <dbReference type="NCBI Taxonomy" id="2838587"/>
    <lineage>
        <taxon>Bacteria</taxon>
        <taxon>Bacillati</taxon>
        <taxon>Bacillota</taxon>
        <taxon>Clostridia</taxon>
        <taxon>Eubacteriales</taxon>
        <taxon>Oscillospiraceae</taxon>
        <taxon>Flavonifractor</taxon>
    </lineage>
</organism>
<dbReference type="Pfam" id="PF22564">
    <property type="entry name" value="HAAS"/>
    <property type="match status" value="1"/>
</dbReference>
<protein>
    <submittedName>
        <fullName evidence="3">DUF4097 family beta strand repeat protein</fullName>
    </submittedName>
</protein>
<feature type="transmembrane region" description="Helical" evidence="1">
    <location>
        <begin position="74"/>
        <end position="92"/>
    </location>
</feature>